<reference evidence="1 2" key="1">
    <citation type="submission" date="2017-03" db="EMBL/GenBank/DDBJ databases">
        <title>Genome Survey of Euroglyphus maynei.</title>
        <authorList>
            <person name="Arlian L.G."/>
            <person name="Morgan M.S."/>
            <person name="Rider S.D."/>
        </authorList>
    </citation>
    <scope>NUCLEOTIDE SEQUENCE [LARGE SCALE GENOMIC DNA]</scope>
    <source>
        <strain evidence="1">Arlian Lab</strain>
        <tissue evidence="1">Whole body</tissue>
    </source>
</reference>
<evidence type="ECO:0000313" key="1">
    <source>
        <dbReference type="EMBL" id="OTF73778.1"/>
    </source>
</evidence>
<protein>
    <submittedName>
        <fullName evidence="1">Uncharacterized protein</fullName>
    </submittedName>
</protein>
<dbReference type="AlphaFoldDB" id="A0A1Y3B1A9"/>
<dbReference type="Proteomes" id="UP000194236">
    <property type="component" value="Unassembled WGS sequence"/>
</dbReference>
<organism evidence="1 2">
    <name type="scientific">Euroglyphus maynei</name>
    <name type="common">Mayne's house dust mite</name>
    <dbReference type="NCBI Taxonomy" id="6958"/>
    <lineage>
        <taxon>Eukaryota</taxon>
        <taxon>Metazoa</taxon>
        <taxon>Ecdysozoa</taxon>
        <taxon>Arthropoda</taxon>
        <taxon>Chelicerata</taxon>
        <taxon>Arachnida</taxon>
        <taxon>Acari</taxon>
        <taxon>Acariformes</taxon>
        <taxon>Sarcoptiformes</taxon>
        <taxon>Astigmata</taxon>
        <taxon>Psoroptidia</taxon>
        <taxon>Analgoidea</taxon>
        <taxon>Pyroglyphidae</taxon>
        <taxon>Pyroglyphinae</taxon>
        <taxon>Euroglyphus</taxon>
    </lineage>
</organism>
<gene>
    <name evidence="1" type="ORF">BLA29_014539</name>
</gene>
<evidence type="ECO:0000313" key="2">
    <source>
        <dbReference type="Proteomes" id="UP000194236"/>
    </source>
</evidence>
<sequence>MANIQLNGHHYNCQPKHEIYVYGTNGYIVCRDGDLYAYRTNNNESILHNNNENNDSKNQIHY</sequence>
<comment type="caution">
    <text evidence="1">The sequence shown here is derived from an EMBL/GenBank/DDBJ whole genome shotgun (WGS) entry which is preliminary data.</text>
</comment>
<accession>A0A1Y3B1A9</accession>
<keyword evidence="2" id="KW-1185">Reference proteome</keyword>
<name>A0A1Y3B1A9_EURMA</name>
<dbReference type="EMBL" id="MUJZ01050172">
    <property type="protein sequence ID" value="OTF73778.1"/>
    <property type="molecule type" value="Genomic_DNA"/>
</dbReference>
<proteinExistence type="predicted"/>